<accession>A0A242MUT5</accession>
<keyword evidence="1" id="KW-0812">Transmembrane</keyword>
<dbReference type="AlphaFoldDB" id="A0A242MUT5"/>
<name>A0A242MUT5_CABSO</name>
<evidence type="ECO:0000256" key="1">
    <source>
        <dbReference type="SAM" id="Phobius"/>
    </source>
</evidence>
<evidence type="ECO:0000313" key="2">
    <source>
        <dbReference type="EMBL" id="OTP75201.1"/>
    </source>
</evidence>
<sequence length="37" mass="4678">MLLPVQRAKCLIFETRFIFWFFTVVTLRYSLRRQQRI</sequence>
<keyword evidence="1" id="KW-0472">Membrane</keyword>
<evidence type="ECO:0000313" key="3">
    <source>
        <dbReference type="Proteomes" id="UP000194546"/>
    </source>
</evidence>
<comment type="caution">
    <text evidence="2">The sequence shown here is derived from an EMBL/GenBank/DDBJ whole genome shotgun (WGS) entry which is preliminary data.</text>
</comment>
<protein>
    <submittedName>
        <fullName evidence="2">Uncharacterized protein</fullName>
    </submittedName>
</protein>
<dbReference type="Proteomes" id="UP000194546">
    <property type="component" value="Unassembled WGS sequence"/>
</dbReference>
<proteinExistence type="predicted"/>
<gene>
    <name evidence="2" type="ORF">PAMC26510_14770</name>
</gene>
<keyword evidence="1" id="KW-1133">Transmembrane helix</keyword>
<organism evidence="2 3">
    <name type="scientific">Caballeronia sordidicola</name>
    <name type="common">Burkholderia sordidicola</name>
    <dbReference type="NCBI Taxonomy" id="196367"/>
    <lineage>
        <taxon>Bacteria</taxon>
        <taxon>Pseudomonadati</taxon>
        <taxon>Pseudomonadota</taxon>
        <taxon>Betaproteobacteria</taxon>
        <taxon>Burkholderiales</taxon>
        <taxon>Burkholderiaceae</taxon>
        <taxon>Caballeronia</taxon>
    </lineage>
</organism>
<reference evidence="2 3" key="1">
    <citation type="submission" date="2017-03" db="EMBL/GenBank/DDBJ databases">
        <title>Genome analysis of strain PAMC 26510.</title>
        <authorList>
            <person name="Oh H.-M."/>
            <person name="Yang J.-A."/>
        </authorList>
    </citation>
    <scope>NUCLEOTIDE SEQUENCE [LARGE SCALE GENOMIC DNA]</scope>
    <source>
        <strain evidence="2 3">PAMC 26510</strain>
    </source>
</reference>
<feature type="transmembrane region" description="Helical" evidence="1">
    <location>
        <begin position="12"/>
        <end position="31"/>
    </location>
</feature>
<dbReference type="EMBL" id="NBTY01000075">
    <property type="protein sequence ID" value="OTP75201.1"/>
    <property type="molecule type" value="Genomic_DNA"/>
</dbReference>